<organism evidence="15 16">
    <name type="scientific">Aspergillus sclerotioniger CBS 115572</name>
    <dbReference type="NCBI Taxonomy" id="1450535"/>
    <lineage>
        <taxon>Eukaryota</taxon>
        <taxon>Fungi</taxon>
        <taxon>Dikarya</taxon>
        <taxon>Ascomycota</taxon>
        <taxon>Pezizomycotina</taxon>
        <taxon>Eurotiomycetes</taxon>
        <taxon>Eurotiomycetidae</taxon>
        <taxon>Eurotiales</taxon>
        <taxon>Aspergillaceae</taxon>
        <taxon>Aspergillus</taxon>
        <taxon>Aspergillus subgen. Circumdati</taxon>
    </lineage>
</organism>
<feature type="region of interest" description="Disordered" evidence="12">
    <location>
        <begin position="238"/>
        <end position="350"/>
    </location>
</feature>
<dbReference type="GO" id="GO:0008094">
    <property type="term" value="F:ATP-dependent activity, acting on DNA"/>
    <property type="evidence" value="ECO:0007669"/>
    <property type="project" value="TreeGrafter"/>
</dbReference>
<dbReference type="CDD" id="cd22254">
    <property type="entry name" value="CSB_WHD"/>
    <property type="match status" value="1"/>
</dbReference>
<keyword evidence="3" id="KW-0547">Nucleotide-binding</keyword>
<feature type="coiled-coil region" evidence="11">
    <location>
        <begin position="95"/>
        <end position="152"/>
    </location>
</feature>
<name>A0A317UZN2_9EURO</name>
<feature type="compositionally biased region" description="Acidic residues" evidence="12">
    <location>
        <begin position="292"/>
        <end position="320"/>
    </location>
</feature>
<keyword evidence="4" id="KW-0227">DNA damage</keyword>
<feature type="region of interest" description="Disordered" evidence="12">
    <location>
        <begin position="1"/>
        <end position="53"/>
    </location>
</feature>
<dbReference type="GO" id="GO:0006283">
    <property type="term" value="P:transcription-coupled nucleotide-excision repair"/>
    <property type="evidence" value="ECO:0007669"/>
    <property type="project" value="TreeGrafter"/>
</dbReference>
<dbReference type="CDD" id="cd18793">
    <property type="entry name" value="SF2_C_SNF"/>
    <property type="match status" value="1"/>
</dbReference>
<sequence>MALDMMDEANMKEGNMTPTENNPVESMQEDKRPQILASDPAATPNQGFLVNTDEASRLRELQADVREQDDLERDISRQADKLLTEQADERDIKRLERTTLEKQKLETQILKLHQSLSQPVGTSARVRIRNEVEKLETRNAALANDLIEIQQRIDDRHRGQETASQTTGTGRMPNESRRDYLIRTGKITPFSNMSTGPNHGPLASLQDALIDAEDERDEKEAIEQVKNRSAVSHRNLVRPGFGFDEVPDSGVPEEISVSRATKRRKIGHGSHISETRVEQEVLDQGAQVPEEVQSEDQDESASYVESEEQPSSSEDEEEFLPEERPKRIAMREKAPKPSNEVEDFSGMDDGNEKLYQSRFQYWVTRRAAARKRALEAGHDPEVDVAEDSVDGPDQAEQEEWFKSHPTVADLLYGNGYQIPGDIHPLLFDYQKTGVQWLWELQQQQVGGIIGDEMGLGKTIQVIAFLAGLHHSRKLTRPVIVVCPATVMKQWVNEFHRWWPPFRVSILHTSGSGMVNIRNESSREDALLSQEWSACGSRGIPTGSKAARRVVKRVVEEGHVLVTTYSGLQTYASLLIPTEWGCAVLDEGHKIRNPNTSITIHCKELRTPHRIILSGTPMQNNLTELWSLFDFVFPMRLGTLVNFRNRFEFPIRQGGYANASNLQVQTAAKCAETLKDAISPYLLQRFKVDVAADLPKKSEQVLFCKLTKAQRQAYETFLGSEEMKSILGGRRQVLYGVDILRKICNHPDLQNHKLLSATAGYGSGSKSGKMQVVKSLLELWKDTGHKTLLFTQHRIMLDILEKFVNSLSGFNYRRMDGTTPIQHRQTMVDEFNNDPTLHVFLLTTKVGGLGVNLTGADRIIIYDPDWNPSTDVQARERAWRLGQKREVTVYRLMTAGTIEEKIYHRQIFKQFLTNKILRDPKQRQTFQMSDLHDLFSLGEENQGPTETSKIFKDADVTYENRGSTSRLPGATAQGRDASDDLREEKKDISKVVGIAAVEKFQGDEEQWSKQKKETPGVNSESRIMEGIFARSGVHSALEHDQIVNGKRVVRADPKIIEAEAKRVAAEAAEELRRAGEAARAVPIGTPTWTGQFGLAGRPEEAPSRPAFGGSSSTARRAIAGPSSASVLANLSARAPSSRSSSNSNSPVPSRTPSGVDFITMIRDFITAHGGAVFTQMLIDHFNRYCTTPQRSAEFKEMLKTIAVLNKGGRNGRGKWSLKPEYAQRR</sequence>
<dbReference type="InterPro" id="IPR001650">
    <property type="entry name" value="Helicase_C-like"/>
</dbReference>
<reference evidence="15 16" key="1">
    <citation type="submission" date="2016-12" db="EMBL/GenBank/DDBJ databases">
        <title>The genomes of Aspergillus section Nigri reveals drivers in fungal speciation.</title>
        <authorList>
            <consortium name="DOE Joint Genome Institute"/>
            <person name="Vesth T.C."/>
            <person name="Nybo J."/>
            <person name="Theobald S."/>
            <person name="Brandl J."/>
            <person name="Frisvad J.C."/>
            <person name="Nielsen K.F."/>
            <person name="Lyhne E.K."/>
            <person name="Kogle M.E."/>
            <person name="Kuo A."/>
            <person name="Riley R."/>
            <person name="Clum A."/>
            <person name="Nolan M."/>
            <person name="Lipzen A."/>
            <person name="Salamov A."/>
            <person name="Henrissat B."/>
            <person name="Wiebenga A."/>
            <person name="De Vries R.P."/>
            <person name="Grigoriev I.V."/>
            <person name="Mortensen U.H."/>
            <person name="Andersen M.R."/>
            <person name="Baker S.E."/>
        </authorList>
    </citation>
    <scope>NUCLEOTIDE SEQUENCE [LARGE SCALE GENOMIC DNA]</scope>
    <source>
        <strain evidence="15 16">CBS 115572</strain>
    </source>
</reference>
<dbReference type="GO" id="GO:0005524">
    <property type="term" value="F:ATP binding"/>
    <property type="evidence" value="ECO:0007669"/>
    <property type="project" value="InterPro"/>
</dbReference>
<dbReference type="Pfam" id="PF25875">
    <property type="entry name" value="WHD_Rad26_CSB"/>
    <property type="match status" value="1"/>
</dbReference>
<dbReference type="RefSeq" id="XP_025461765.1">
    <property type="nucleotide sequence ID" value="XM_025616085.1"/>
</dbReference>
<feature type="region of interest" description="Disordered" evidence="12">
    <location>
        <begin position="156"/>
        <end position="175"/>
    </location>
</feature>
<evidence type="ECO:0000256" key="2">
    <source>
        <dbReference type="ARBA" id="ARBA00007025"/>
    </source>
</evidence>
<dbReference type="PROSITE" id="PS51194">
    <property type="entry name" value="HELICASE_CTER"/>
    <property type="match status" value="1"/>
</dbReference>
<accession>A0A317UZN2</accession>
<dbReference type="InterPro" id="IPR027417">
    <property type="entry name" value="P-loop_NTPase"/>
</dbReference>
<proteinExistence type="inferred from homology"/>
<evidence type="ECO:0000256" key="7">
    <source>
        <dbReference type="ARBA" id="ARBA00022840"/>
    </source>
</evidence>
<dbReference type="FunFam" id="3.40.50.10810:FF:000039">
    <property type="entry name" value="DNA repair protein Rhp26/Rad26"/>
    <property type="match status" value="1"/>
</dbReference>
<evidence type="ECO:0008006" key="17">
    <source>
        <dbReference type="Google" id="ProtNLM"/>
    </source>
</evidence>
<dbReference type="InterPro" id="IPR000330">
    <property type="entry name" value="SNF2_N"/>
</dbReference>
<evidence type="ECO:0000256" key="5">
    <source>
        <dbReference type="ARBA" id="ARBA00022801"/>
    </source>
</evidence>
<keyword evidence="11" id="KW-0175">Coiled coil</keyword>
<evidence type="ECO:0000256" key="11">
    <source>
        <dbReference type="SAM" id="Coils"/>
    </source>
</evidence>
<evidence type="ECO:0000256" key="3">
    <source>
        <dbReference type="ARBA" id="ARBA00022741"/>
    </source>
</evidence>
<evidence type="ECO:0000256" key="1">
    <source>
        <dbReference type="ARBA" id="ARBA00004123"/>
    </source>
</evidence>
<dbReference type="Pfam" id="PF00176">
    <property type="entry name" value="SNF2-rel_dom"/>
    <property type="match status" value="1"/>
</dbReference>
<gene>
    <name evidence="15" type="ORF">BO94DRAFT_591083</name>
</gene>
<dbReference type="STRING" id="1450535.A0A317UZN2"/>
<dbReference type="Gene3D" id="3.40.50.300">
    <property type="entry name" value="P-loop containing nucleotide triphosphate hydrolases"/>
    <property type="match status" value="1"/>
</dbReference>
<evidence type="ECO:0000256" key="6">
    <source>
        <dbReference type="ARBA" id="ARBA00022806"/>
    </source>
</evidence>
<evidence type="ECO:0000256" key="12">
    <source>
        <dbReference type="SAM" id="MobiDB-lite"/>
    </source>
</evidence>
<dbReference type="Gene3D" id="3.40.50.10810">
    <property type="entry name" value="Tandem AAA-ATPase domain"/>
    <property type="match status" value="1"/>
</dbReference>
<keyword evidence="5" id="KW-0378">Hydrolase</keyword>
<feature type="domain" description="Helicase ATP-binding" evidence="13">
    <location>
        <begin position="438"/>
        <end position="634"/>
    </location>
</feature>
<dbReference type="InterPro" id="IPR058951">
    <property type="entry name" value="WHD_Rad26_CSB-like"/>
</dbReference>
<evidence type="ECO:0000256" key="9">
    <source>
        <dbReference type="ARBA" id="ARBA00023204"/>
    </source>
</evidence>
<evidence type="ECO:0000259" key="13">
    <source>
        <dbReference type="PROSITE" id="PS51192"/>
    </source>
</evidence>
<keyword evidence="7" id="KW-0067">ATP-binding</keyword>
<evidence type="ECO:0000313" key="15">
    <source>
        <dbReference type="EMBL" id="PWY66829.1"/>
    </source>
</evidence>
<dbReference type="OrthoDB" id="413460at2759"/>
<dbReference type="GO" id="GO:0016787">
    <property type="term" value="F:hydrolase activity"/>
    <property type="evidence" value="ECO:0007669"/>
    <property type="project" value="UniProtKB-KW"/>
</dbReference>
<dbReference type="PANTHER" id="PTHR45629">
    <property type="entry name" value="SNF2/RAD54 FAMILY MEMBER"/>
    <property type="match status" value="1"/>
</dbReference>
<evidence type="ECO:0000259" key="14">
    <source>
        <dbReference type="PROSITE" id="PS51194"/>
    </source>
</evidence>
<dbReference type="CDD" id="cd18000">
    <property type="entry name" value="DEXHc_ERCC6"/>
    <property type="match status" value="1"/>
</dbReference>
<dbReference type="Proteomes" id="UP000246702">
    <property type="component" value="Unassembled WGS sequence"/>
</dbReference>
<dbReference type="PROSITE" id="PS51192">
    <property type="entry name" value="HELICASE_ATP_BIND_1"/>
    <property type="match status" value="1"/>
</dbReference>
<dbReference type="GO" id="GO:0005634">
    <property type="term" value="C:nucleus"/>
    <property type="evidence" value="ECO:0007669"/>
    <property type="project" value="TreeGrafter"/>
</dbReference>
<dbReference type="SUPFAM" id="SSF52540">
    <property type="entry name" value="P-loop containing nucleoside triphosphate hydrolases"/>
    <property type="match status" value="2"/>
</dbReference>
<keyword evidence="9" id="KW-0234">DNA repair</keyword>
<comment type="caution">
    <text evidence="15">The sequence shown here is derived from an EMBL/GenBank/DDBJ whole genome shotgun (WGS) entry which is preliminary data.</text>
</comment>
<feature type="compositionally biased region" description="Basic and acidic residues" evidence="12">
    <location>
        <begin position="321"/>
        <end position="335"/>
    </location>
</feature>
<protein>
    <recommendedName>
        <fullName evidence="17">DNA repair protein Rhp26/Rad26</fullName>
    </recommendedName>
</protein>
<feature type="region of interest" description="Disordered" evidence="12">
    <location>
        <begin position="959"/>
        <end position="982"/>
    </location>
</feature>
<keyword evidence="10" id="KW-0539">Nucleus</keyword>
<evidence type="ECO:0000313" key="16">
    <source>
        <dbReference type="Proteomes" id="UP000246702"/>
    </source>
</evidence>
<feature type="region of interest" description="Disordered" evidence="12">
    <location>
        <begin position="1089"/>
        <end position="1114"/>
    </location>
</feature>
<dbReference type="Pfam" id="PF00271">
    <property type="entry name" value="Helicase_C"/>
    <property type="match status" value="1"/>
</dbReference>
<keyword evidence="16" id="KW-1185">Reference proteome</keyword>
<keyword evidence="8" id="KW-0238">DNA-binding</keyword>
<dbReference type="GeneID" id="37118228"/>
<dbReference type="EMBL" id="MSFK01000050">
    <property type="protein sequence ID" value="PWY66829.1"/>
    <property type="molecule type" value="Genomic_DNA"/>
</dbReference>
<comment type="subcellular location">
    <subcellularLocation>
        <location evidence="1">Nucleus</location>
    </subcellularLocation>
</comment>
<dbReference type="InterPro" id="IPR049730">
    <property type="entry name" value="SNF2/RAD54-like_C"/>
</dbReference>
<dbReference type="SMART" id="SM00490">
    <property type="entry name" value="HELICc"/>
    <property type="match status" value="1"/>
</dbReference>
<dbReference type="AlphaFoldDB" id="A0A317UZN2"/>
<evidence type="ECO:0000256" key="8">
    <source>
        <dbReference type="ARBA" id="ARBA00023125"/>
    </source>
</evidence>
<keyword evidence="6" id="KW-0347">Helicase</keyword>
<feature type="domain" description="Helicase C-terminal" evidence="14">
    <location>
        <begin position="770"/>
        <end position="931"/>
    </location>
</feature>
<feature type="region of interest" description="Disordered" evidence="12">
    <location>
        <begin position="1129"/>
        <end position="1151"/>
    </location>
</feature>
<comment type="similarity">
    <text evidence="2">Belongs to the SNF2/RAD54 helicase family.</text>
</comment>
<feature type="compositionally biased region" description="Polar residues" evidence="12">
    <location>
        <begin position="16"/>
        <end position="25"/>
    </location>
</feature>
<dbReference type="PANTHER" id="PTHR45629:SF7">
    <property type="entry name" value="DNA EXCISION REPAIR PROTEIN ERCC-6-RELATED"/>
    <property type="match status" value="1"/>
</dbReference>
<dbReference type="InterPro" id="IPR050496">
    <property type="entry name" value="SNF2_RAD54_helicase_repair"/>
</dbReference>
<evidence type="ECO:0000256" key="10">
    <source>
        <dbReference type="ARBA" id="ARBA00023242"/>
    </source>
</evidence>
<evidence type="ECO:0000256" key="4">
    <source>
        <dbReference type="ARBA" id="ARBA00022763"/>
    </source>
</evidence>
<dbReference type="InterPro" id="IPR014001">
    <property type="entry name" value="Helicase_ATP-bd"/>
</dbReference>
<dbReference type="InterPro" id="IPR038718">
    <property type="entry name" value="SNF2-like_sf"/>
</dbReference>
<dbReference type="SMART" id="SM00487">
    <property type="entry name" value="DEXDc"/>
    <property type="match status" value="1"/>
</dbReference>